<organism evidence="3 4">
    <name type="scientific">Schizophyllum amplum</name>
    <dbReference type="NCBI Taxonomy" id="97359"/>
    <lineage>
        <taxon>Eukaryota</taxon>
        <taxon>Fungi</taxon>
        <taxon>Dikarya</taxon>
        <taxon>Basidiomycota</taxon>
        <taxon>Agaricomycotina</taxon>
        <taxon>Agaricomycetes</taxon>
        <taxon>Agaricomycetidae</taxon>
        <taxon>Agaricales</taxon>
        <taxon>Schizophyllaceae</taxon>
        <taxon>Schizophyllum</taxon>
    </lineage>
</organism>
<evidence type="ECO:0000256" key="2">
    <source>
        <dbReference type="SAM" id="MobiDB-lite"/>
    </source>
</evidence>
<proteinExistence type="predicted"/>
<feature type="coiled-coil region" evidence="1">
    <location>
        <begin position="199"/>
        <end position="286"/>
    </location>
</feature>
<feature type="region of interest" description="Disordered" evidence="2">
    <location>
        <begin position="23"/>
        <end position="192"/>
    </location>
</feature>
<reference evidence="3 4" key="1">
    <citation type="journal article" date="2019" name="New Phytol.">
        <title>Comparative genomics reveals unique wood-decay strategies and fruiting body development in the Schizophyllaceae.</title>
        <authorList>
            <person name="Almasi E."/>
            <person name="Sahu N."/>
            <person name="Krizsan K."/>
            <person name="Balint B."/>
            <person name="Kovacs G.M."/>
            <person name="Kiss B."/>
            <person name="Cseklye J."/>
            <person name="Drula E."/>
            <person name="Henrissat B."/>
            <person name="Nagy I."/>
            <person name="Chovatia M."/>
            <person name="Adam C."/>
            <person name="LaButti K."/>
            <person name="Lipzen A."/>
            <person name="Riley R."/>
            <person name="Grigoriev I.V."/>
            <person name="Nagy L.G."/>
        </authorList>
    </citation>
    <scope>NUCLEOTIDE SEQUENCE [LARGE SCALE GENOMIC DNA]</scope>
    <source>
        <strain evidence="3 4">NL-1724</strain>
    </source>
</reference>
<name>A0A550CX31_9AGAR</name>
<dbReference type="Proteomes" id="UP000320762">
    <property type="component" value="Unassembled WGS sequence"/>
</dbReference>
<dbReference type="GO" id="GO:0000077">
    <property type="term" value="P:DNA damage checkpoint signaling"/>
    <property type="evidence" value="ECO:0007669"/>
    <property type="project" value="InterPro"/>
</dbReference>
<keyword evidence="4" id="KW-1185">Reference proteome</keyword>
<sequence length="901" mass="99802">MDSDDEYDFPDLNSDDLAVIDETAAKFYSQHPQAPTQPVTPSTASAPRPGPSKPTLGKRKSLAADDADSLPDITIVDGGYALGPDVKRPRVPLLQSHPPSQFQRAKRQADIEEALKSRSQTPVQKPPPRPNTRAPAQRQLSKQNIPHLAPPAPLPSQHVNRARGPSPMPARHPPPKPAPRPAPQYKPTPAVQPVLPTADVYAHRQLEELRAQIEALKQENEKTKASLMDEKRARWSKDGEISHLKDTLSKTTESYITQAAKLRAAKEEAERQQSQLQRNMKDEIERIKTQFLFKQQELESRRPPASVKPKKPPRAEPSTPMPMPSQMRGWSNATAGPSRLVTEDDIFGGRPFPSQVRRSPTKPRSPEKTRKPALGFQNSFAASTPAPQRRKGKQKENVQQPAWESTQQQPGFDWTVQSPPVIPSPPHSPTLGVEREAPMQIDAPAVEPPGPALDGDVEMGDADDIVAEEFDDIEPIDWMSELSYLVLTHRMPDSTSTTLEVVMRANAQDEASLRICTGCNQVLEIIGTHTKPPDYTSAAKAISLCLIDLLYALLDANCIPPLLHLLNLMSAMIYSLPNVSSFFLSLSTDATESRVLNSIRLLLGKILKTLPENDRQVMEAMACQLLCALAWNAPSDLMTRHRLITLDEHAMATLIDPADPSARLLPKVQYLVQLSTQRSLVSSLLCLEPMPIMDDAASTPAKTVYVDRLCGILTDPARRDAQSLELKSLILTFCAMVSVGHADALSALHNSLPFIPSLVHFIMQLTNPLWEEDEALTSAPAKANEYIRLANQTVYLLRHVVKGREADLNLRHKLNHTPHRIFNGIMHHFVVAFGRLSYADAPDWVDQEGKDELQLLQGYAEELLHMVIDGPEGEAVWGTYQMDTENSSEAGEDEMEAEMLG</sequence>
<evidence type="ECO:0000313" key="4">
    <source>
        <dbReference type="Proteomes" id="UP000320762"/>
    </source>
</evidence>
<keyword evidence="1" id="KW-0175">Coiled coil</keyword>
<evidence type="ECO:0000256" key="1">
    <source>
        <dbReference type="SAM" id="Coils"/>
    </source>
</evidence>
<evidence type="ECO:0000313" key="3">
    <source>
        <dbReference type="EMBL" id="TRM69333.1"/>
    </source>
</evidence>
<dbReference type="PANTHER" id="PTHR28594">
    <property type="entry name" value="ATR-INTERACTING PROTEIN"/>
    <property type="match status" value="1"/>
</dbReference>
<feature type="region of interest" description="Disordered" evidence="2">
    <location>
        <begin position="289"/>
        <end position="432"/>
    </location>
</feature>
<accession>A0A550CX31</accession>
<protein>
    <submittedName>
        <fullName evidence="3">Uncharacterized protein</fullName>
    </submittedName>
</protein>
<dbReference type="PANTHER" id="PTHR28594:SF1">
    <property type="entry name" value="ATR-INTERACTING PROTEIN"/>
    <property type="match status" value="1"/>
</dbReference>
<dbReference type="InterPro" id="IPR033349">
    <property type="entry name" value="ATRIP"/>
</dbReference>
<gene>
    <name evidence="3" type="ORF">BD626DRAFT_473695</name>
</gene>
<dbReference type="EMBL" id="VDMD01000001">
    <property type="protein sequence ID" value="TRM69333.1"/>
    <property type="molecule type" value="Genomic_DNA"/>
</dbReference>
<feature type="compositionally biased region" description="Polar residues" evidence="2">
    <location>
        <begin position="376"/>
        <end position="386"/>
    </location>
</feature>
<feature type="compositionally biased region" description="Pro residues" evidence="2">
    <location>
        <begin position="166"/>
        <end position="186"/>
    </location>
</feature>
<dbReference type="OrthoDB" id="3366922at2759"/>
<feature type="compositionally biased region" description="Polar residues" evidence="2">
    <location>
        <begin position="397"/>
        <end position="410"/>
    </location>
</feature>
<feature type="compositionally biased region" description="Basic and acidic residues" evidence="2">
    <location>
        <begin position="107"/>
        <end position="116"/>
    </location>
</feature>
<dbReference type="AlphaFoldDB" id="A0A550CX31"/>
<comment type="caution">
    <text evidence="3">The sequence shown here is derived from an EMBL/GenBank/DDBJ whole genome shotgun (WGS) entry which is preliminary data.</text>
</comment>
<feature type="compositionally biased region" description="Polar residues" evidence="2">
    <location>
        <begin position="30"/>
        <end position="45"/>
    </location>
</feature>